<dbReference type="EMBL" id="CAMAPF010000033">
    <property type="protein sequence ID" value="CAH9079790.1"/>
    <property type="molecule type" value="Genomic_DNA"/>
</dbReference>
<comment type="caution">
    <text evidence="3">The sequence shown here is derived from an EMBL/GenBank/DDBJ whole genome shotgun (WGS) entry which is preliminary data.</text>
</comment>
<keyword evidence="4" id="KW-1185">Reference proteome</keyword>
<feature type="domain" description="HTH OST-type" evidence="2">
    <location>
        <begin position="262"/>
        <end position="336"/>
    </location>
</feature>
<dbReference type="InterPro" id="IPR021139">
    <property type="entry name" value="NYN"/>
</dbReference>
<accession>A0AAV0CNI5</accession>
<dbReference type="AlphaFoldDB" id="A0AAV0CNI5"/>
<dbReference type="InterPro" id="IPR025605">
    <property type="entry name" value="OST-HTH/LOTUS_dom"/>
</dbReference>
<organism evidence="3 4">
    <name type="scientific">Cuscuta epithymum</name>
    <dbReference type="NCBI Taxonomy" id="186058"/>
    <lineage>
        <taxon>Eukaryota</taxon>
        <taxon>Viridiplantae</taxon>
        <taxon>Streptophyta</taxon>
        <taxon>Embryophyta</taxon>
        <taxon>Tracheophyta</taxon>
        <taxon>Spermatophyta</taxon>
        <taxon>Magnoliopsida</taxon>
        <taxon>eudicotyledons</taxon>
        <taxon>Gunneridae</taxon>
        <taxon>Pentapetalae</taxon>
        <taxon>asterids</taxon>
        <taxon>lamiids</taxon>
        <taxon>Solanales</taxon>
        <taxon>Convolvulaceae</taxon>
        <taxon>Cuscuteae</taxon>
        <taxon>Cuscuta</taxon>
        <taxon>Cuscuta subgen. Cuscuta</taxon>
    </lineage>
</organism>
<proteinExistence type="predicted"/>
<dbReference type="PANTHER" id="PTHR14379:SF82">
    <property type="entry name" value="OS08G0230500 PROTEIN"/>
    <property type="match status" value="1"/>
</dbReference>
<protein>
    <recommendedName>
        <fullName evidence="2">HTH OST-type domain-containing protein</fullName>
    </recommendedName>
</protein>
<dbReference type="InterPro" id="IPR024768">
    <property type="entry name" value="Marf1"/>
</dbReference>
<dbReference type="GO" id="GO:0004540">
    <property type="term" value="F:RNA nuclease activity"/>
    <property type="evidence" value="ECO:0007669"/>
    <property type="project" value="InterPro"/>
</dbReference>
<dbReference type="Gene3D" id="3.40.50.1010">
    <property type="entry name" value="5'-nuclease"/>
    <property type="match status" value="1"/>
</dbReference>
<sequence>MARTNASQSPDKSRKSILNANMRSPFPISQQQSSECLNGHVAILWDIENCPVPGDVRPEDVAGNIRMALHVHPMISGAVRIVRMFSAYGDFNAFTRRLREGCQRTGVKLIDVPNGRKDAADKAILVDMFLFALDNPPPSTIMLISGDVDFAPALHILGQRGYTVILVIPSGVGVSSALCNAGRLVWDWPSVARGLMGCSINLNSNCQNEEEAIVYRGISQSYRDLSVVSQTHVEYGSTSNSAGNVSSNYEEQNDLSTIQPGDLDGLKDQLVKLLELCGGCLPLTRLPPEYQKLYCRPLFASNYGPLKLVNLLKKFSDALVVEGKGQKRVIYLRTEGAGPTPPPIPPKQTKKDKKGKCAVQVDNTECVLGFPDEFSEDELVIVEQKKRSSKKSSSEFTNRTLEQFKYELQEILVSYSCRIFLGCFEAIYQQRYKRSLDYKSLGVNELEELLDKVNDVVDVHEETVSKRKFLSAVGG</sequence>
<feature type="region of interest" description="Disordered" evidence="1">
    <location>
        <begin position="334"/>
        <end position="353"/>
    </location>
</feature>
<dbReference type="Pfam" id="PF01936">
    <property type="entry name" value="NYN"/>
    <property type="match status" value="1"/>
</dbReference>
<evidence type="ECO:0000256" key="1">
    <source>
        <dbReference type="SAM" id="MobiDB-lite"/>
    </source>
</evidence>
<feature type="domain" description="HTH OST-type" evidence="2">
    <location>
        <begin position="400"/>
        <end position="474"/>
    </location>
</feature>
<dbReference type="CDD" id="cd10910">
    <property type="entry name" value="PIN_limkain_b1_N_like"/>
    <property type="match status" value="1"/>
</dbReference>
<dbReference type="PANTHER" id="PTHR14379">
    <property type="entry name" value="LIMKAIN B LKAP"/>
    <property type="match status" value="1"/>
</dbReference>
<name>A0AAV0CNI5_9ASTE</name>
<evidence type="ECO:0000259" key="2">
    <source>
        <dbReference type="PROSITE" id="PS51644"/>
    </source>
</evidence>
<reference evidence="3" key="1">
    <citation type="submission" date="2022-07" db="EMBL/GenBank/DDBJ databases">
        <authorList>
            <person name="Macas J."/>
            <person name="Novak P."/>
            <person name="Neumann P."/>
        </authorList>
    </citation>
    <scope>NUCLEOTIDE SEQUENCE</scope>
</reference>
<evidence type="ECO:0000313" key="4">
    <source>
        <dbReference type="Proteomes" id="UP001152523"/>
    </source>
</evidence>
<dbReference type="GO" id="GO:0010468">
    <property type="term" value="P:regulation of gene expression"/>
    <property type="evidence" value="ECO:0007669"/>
    <property type="project" value="InterPro"/>
</dbReference>
<gene>
    <name evidence="3" type="ORF">CEPIT_LOCUS7052</name>
</gene>
<dbReference type="Gene3D" id="3.30.420.610">
    <property type="entry name" value="LOTUS domain-like"/>
    <property type="match status" value="2"/>
</dbReference>
<dbReference type="InterPro" id="IPR041966">
    <property type="entry name" value="LOTUS-like"/>
</dbReference>
<dbReference type="Proteomes" id="UP001152523">
    <property type="component" value="Unassembled WGS sequence"/>
</dbReference>
<dbReference type="CDD" id="cd08824">
    <property type="entry name" value="LOTUS"/>
    <property type="match status" value="2"/>
</dbReference>
<evidence type="ECO:0000313" key="3">
    <source>
        <dbReference type="EMBL" id="CAH9079790.1"/>
    </source>
</evidence>
<dbReference type="GO" id="GO:0005777">
    <property type="term" value="C:peroxisome"/>
    <property type="evidence" value="ECO:0007669"/>
    <property type="project" value="InterPro"/>
</dbReference>
<dbReference type="PROSITE" id="PS51644">
    <property type="entry name" value="HTH_OST"/>
    <property type="match status" value="2"/>
</dbReference>
<dbReference type="Pfam" id="PF12872">
    <property type="entry name" value="OST-HTH"/>
    <property type="match status" value="2"/>
</dbReference>